<dbReference type="EMBL" id="JABXBU010002227">
    <property type="protein sequence ID" value="KAF8774205.1"/>
    <property type="molecule type" value="Genomic_DNA"/>
</dbReference>
<name>A0A8T0ENV8_ARGBR</name>
<dbReference type="AlphaFoldDB" id="A0A8T0ENV8"/>
<feature type="transmembrane region" description="Helical" evidence="1">
    <location>
        <begin position="353"/>
        <end position="373"/>
    </location>
</feature>
<feature type="transmembrane region" description="Helical" evidence="1">
    <location>
        <begin position="415"/>
        <end position="433"/>
    </location>
</feature>
<feature type="transmembrane region" description="Helical" evidence="1">
    <location>
        <begin position="327"/>
        <end position="346"/>
    </location>
</feature>
<comment type="caution">
    <text evidence="2">The sequence shown here is derived from an EMBL/GenBank/DDBJ whole genome shotgun (WGS) entry which is preliminary data.</text>
</comment>
<evidence type="ECO:0008006" key="4">
    <source>
        <dbReference type="Google" id="ProtNLM"/>
    </source>
</evidence>
<feature type="transmembrane region" description="Helical" evidence="1">
    <location>
        <begin position="85"/>
        <end position="106"/>
    </location>
</feature>
<feature type="transmembrane region" description="Helical" evidence="1">
    <location>
        <begin position="445"/>
        <end position="466"/>
    </location>
</feature>
<reference evidence="2" key="1">
    <citation type="journal article" date="2020" name="bioRxiv">
        <title>Chromosome-level reference genome of the European wasp spider Argiope bruennichi: a resource for studies on range expansion and evolutionary adaptation.</title>
        <authorList>
            <person name="Sheffer M.M."/>
            <person name="Hoppe A."/>
            <person name="Krehenwinkel H."/>
            <person name="Uhl G."/>
            <person name="Kuss A.W."/>
            <person name="Jensen L."/>
            <person name="Jensen C."/>
            <person name="Gillespie R.G."/>
            <person name="Hoff K.J."/>
            <person name="Prost S."/>
        </authorList>
    </citation>
    <scope>NUCLEOTIDE SEQUENCE</scope>
</reference>
<keyword evidence="3" id="KW-1185">Reference proteome</keyword>
<feature type="transmembrane region" description="Helical" evidence="1">
    <location>
        <begin position="289"/>
        <end position="307"/>
    </location>
</feature>
<reference evidence="2" key="2">
    <citation type="submission" date="2020-06" db="EMBL/GenBank/DDBJ databases">
        <authorList>
            <person name="Sheffer M."/>
        </authorList>
    </citation>
    <scope>NUCLEOTIDE SEQUENCE</scope>
</reference>
<accession>A0A8T0ENV8</accession>
<feature type="transmembrane region" description="Helical" evidence="1">
    <location>
        <begin position="55"/>
        <end position="73"/>
    </location>
</feature>
<dbReference type="Proteomes" id="UP000807504">
    <property type="component" value="Unassembled WGS sequence"/>
</dbReference>
<protein>
    <recommendedName>
        <fullName evidence="4">Gustatory receptor</fullName>
    </recommendedName>
</protein>
<keyword evidence="1" id="KW-0472">Membrane</keyword>
<sequence length="702" mass="80669">MCHHVSSMLSRLASQTRNFSPEEFTAICQKDILEHQSRLADVVQLMQKVFSVPSFLISVTHFTNCIVAIAIIAHRFFKELHYTIVLHWVFIMTNSFGGLLACLWIAGRLPVEAEILQEEFRKKTRQRLLSSGKSEEICFENALVGKSNFTLSGCVSIIKFDMKFLKPQITVIDNKKDESNLTLSNSKWYLKYPGSSNFLLRILYWTGLLENSGRRYIIVCLYFTVYTILSMGKPVQTLELNGSFVSRIQLLSTCSAIVSSFIWHSVRRRKKFLSILLAQVYPRLTKRQIFSFMFIFGSSFALAIIEVKKEEEINKFNSFDSFYGFKFNHFWTIIFTFLQYYMGYLLCPTWTNIIAFLYCLMCHHISSMLSRLASQIQKYSPEEFTAIRQKDILEHQSKLADVVQLMQKVFSVPSFIISVTHFTNCIVAIAIFAHRFFTELHYTVVLHWVFNITNSIGGLLACLWIAGRLPVEAEILQEEFRKKSRQRLLSNGKSEEICFENALVGKSNFILSGCAFLYCLMCHHISSMLSRLASQTRNFSPEEFTSIRQKDILEHQSRLADVVQLMQKVFSVPSFIISVTHFSNCIVAIAIFAHRFFTELHYTVVLHWVFNIINSFGGLLACLWIAGRLPVEAEILQEEFRKKSRQRLLSSGKSEEICFENALVGKSNFTLSGCGIFYFQRNCIAALAGTILSYAVLLISQN</sequence>
<feature type="transmembrane region" description="Helical" evidence="1">
    <location>
        <begin position="605"/>
        <end position="626"/>
    </location>
</feature>
<evidence type="ECO:0000313" key="2">
    <source>
        <dbReference type="EMBL" id="KAF8774205.1"/>
    </source>
</evidence>
<keyword evidence="1" id="KW-1133">Transmembrane helix</keyword>
<proteinExistence type="predicted"/>
<feature type="transmembrane region" description="Helical" evidence="1">
    <location>
        <begin position="244"/>
        <end position="263"/>
    </location>
</feature>
<keyword evidence="1" id="KW-0812">Transmembrane</keyword>
<evidence type="ECO:0000313" key="3">
    <source>
        <dbReference type="Proteomes" id="UP000807504"/>
    </source>
</evidence>
<organism evidence="2 3">
    <name type="scientific">Argiope bruennichi</name>
    <name type="common">Wasp spider</name>
    <name type="synonym">Aranea bruennichi</name>
    <dbReference type="NCBI Taxonomy" id="94029"/>
    <lineage>
        <taxon>Eukaryota</taxon>
        <taxon>Metazoa</taxon>
        <taxon>Ecdysozoa</taxon>
        <taxon>Arthropoda</taxon>
        <taxon>Chelicerata</taxon>
        <taxon>Arachnida</taxon>
        <taxon>Araneae</taxon>
        <taxon>Araneomorphae</taxon>
        <taxon>Entelegynae</taxon>
        <taxon>Araneoidea</taxon>
        <taxon>Araneidae</taxon>
        <taxon>Argiope</taxon>
    </lineage>
</organism>
<feature type="transmembrane region" description="Helical" evidence="1">
    <location>
        <begin position="216"/>
        <end position="232"/>
    </location>
</feature>
<gene>
    <name evidence="2" type="ORF">HNY73_016783</name>
</gene>
<evidence type="ECO:0000256" key="1">
    <source>
        <dbReference type="SAM" id="Phobius"/>
    </source>
</evidence>
<feature type="transmembrane region" description="Helical" evidence="1">
    <location>
        <begin position="575"/>
        <end position="593"/>
    </location>
</feature>